<evidence type="ECO:0000256" key="7">
    <source>
        <dbReference type="SAM" id="Phobius"/>
    </source>
</evidence>
<accession>A0A7X3FFD3</accession>
<feature type="transmembrane region" description="Helical" evidence="7">
    <location>
        <begin position="16"/>
        <end position="38"/>
    </location>
</feature>
<evidence type="ECO:0000256" key="5">
    <source>
        <dbReference type="ARBA" id="ARBA00022989"/>
    </source>
</evidence>
<keyword evidence="4 7" id="KW-0812">Transmembrane</keyword>
<comment type="similarity">
    <text evidence="2">Belongs to the CpsC/CapA family.</text>
</comment>
<dbReference type="PANTHER" id="PTHR32309:SF13">
    <property type="entry name" value="FERRIC ENTEROBACTIN TRANSPORT PROTEIN FEPE"/>
    <property type="match status" value="1"/>
</dbReference>
<evidence type="ECO:0000256" key="3">
    <source>
        <dbReference type="ARBA" id="ARBA00022475"/>
    </source>
</evidence>
<feature type="domain" description="Polysaccharide chain length determinant N-terminal" evidence="8">
    <location>
        <begin position="2"/>
        <end position="94"/>
    </location>
</feature>
<evidence type="ECO:0000313" key="9">
    <source>
        <dbReference type="EMBL" id="MVO98678.1"/>
    </source>
</evidence>
<gene>
    <name evidence="9" type="ORF">EDM21_03950</name>
</gene>
<evidence type="ECO:0000256" key="6">
    <source>
        <dbReference type="ARBA" id="ARBA00023136"/>
    </source>
</evidence>
<keyword evidence="3" id="KW-1003">Cell membrane</keyword>
<evidence type="ECO:0000256" key="4">
    <source>
        <dbReference type="ARBA" id="ARBA00022692"/>
    </source>
</evidence>
<dbReference type="Proteomes" id="UP000490800">
    <property type="component" value="Unassembled WGS sequence"/>
</dbReference>
<comment type="caution">
    <text evidence="9">The sequence shown here is derived from an EMBL/GenBank/DDBJ whole genome shotgun (WGS) entry which is preliminary data.</text>
</comment>
<keyword evidence="10" id="KW-1185">Reference proteome</keyword>
<evidence type="ECO:0000256" key="1">
    <source>
        <dbReference type="ARBA" id="ARBA00004651"/>
    </source>
</evidence>
<dbReference type="PANTHER" id="PTHR32309">
    <property type="entry name" value="TYROSINE-PROTEIN KINASE"/>
    <property type="match status" value="1"/>
</dbReference>
<dbReference type="Pfam" id="PF02706">
    <property type="entry name" value="Wzz"/>
    <property type="match status" value="1"/>
</dbReference>
<name>A0A7X3FFD3_9BACL</name>
<feature type="transmembrane region" description="Helical" evidence="7">
    <location>
        <begin position="178"/>
        <end position="199"/>
    </location>
</feature>
<organism evidence="9 10">
    <name type="scientific">Paenibacillus lutrae</name>
    <dbReference type="NCBI Taxonomy" id="2078573"/>
    <lineage>
        <taxon>Bacteria</taxon>
        <taxon>Bacillati</taxon>
        <taxon>Bacillota</taxon>
        <taxon>Bacilli</taxon>
        <taxon>Bacillales</taxon>
        <taxon>Paenibacillaceae</taxon>
        <taxon>Paenibacillus</taxon>
    </lineage>
</organism>
<evidence type="ECO:0000256" key="2">
    <source>
        <dbReference type="ARBA" id="ARBA00006683"/>
    </source>
</evidence>
<sequence length="253" mass="28032">MELDLKEYFHIVRKRIWLIATLVVLTCLVTGLVSYYFIKPQYSASTKLVVNSSYQAGGIARIDYGEVSASIMLVNTYKEIIRTPAIMDKVAAELPELDLTADQIISMVKVSTVNETQVLTITVTDYNHETAVKLVNAISNVFKTDIPKIMQVDNVTLLNQAKQEEVPFPVSPNAKMNIILALILSLIAGIGLAFLMEYLDDTIKSEKEIEQYLGLPILSVITRIKSNDLKHDAPPSKPEQKVAGDSVYAGVNN</sequence>
<keyword evidence="6 7" id="KW-0472">Membrane</keyword>
<evidence type="ECO:0000259" key="8">
    <source>
        <dbReference type="Pfam" id="PF02706"/>
    </source>
</evidence>
<dbReference type="GO" id="GO:0004713">
    <property type="term" value="F:protein tyrosine kinase activity"/>
    <property type="evidence" value="ECO:0007669"/>
    <property type="project" value="TreeGrafter"/>
</dbReference>
<dbReference type="InterPro" id="IPR050445">
    <property type="entry name" value="Bact_polysacc_biosynth/exp"/>
</dbReference>
<protein>
    <submittedName>
        <fullName evidence="9">Chain length determinant protein</fullName>
    </submittedName>
</protein>
<keyword evidence="5 7" id="KW-1133">Transmembrane helix</keyword>
<dbReference type="InterPro" id="IPR003856">
    <property type="entry name" value="LPS_length_determ_N"/>
</dbReference>
<dbReference type="AlphaFoldDB" id="A0A7X3FFD3"/>
<dbReference type="OrthoDB" id="2360475at2"/>
<dbReference type="EMBL" id="RHLK01000002">
    <property type="protein sequence ID" value="MVO98678.1"/>
    <property type="molecule type" value="Genomic_DNA"/>
</dbReference>
<reference evidence="9 10" key="1">
    <citation type="journal article" date="2019" name="Microorganisms">
        <title>Paenibacillus lutrae sp. nov., A Chitinolytic Species Isolated from A River Otter in Castril Natural Park, Granada, Spain.</title>
        <authorList>
            <person name="Rodriguez M."/>
            <person name="Reina J.C."/>
            <person name="Bejar V."/>
            <person name="Llamas I."/>
        </authorList>
    </citation>
    <scope>NUCLEOTIDE SEQUENCE [LARGE SCALE GENOMIC DNA]</scope>
    <source>
        <strain evidence="9 10">N10</strain>
    </source>
</reference>
<comment type="subcellular location">
    <subcellularLocation>
        <location evidence="1">Cell membrane</location>
        <topology evidence="1">Multi-pass membrane protein</topology>
    </subcellularLocation>
</comment>
<evidence type="ECO:0000313" key="10">
    <source>
        <dbReference type="Proteomes" id="UP000490800"/>
    </source>
</evidence>
<dbReference type="RefSeq" id="WP_157333093.1">
    <property type="nucleotide sequence ID" value="NZ_RHLK01000002.1"/>
</dbReference>
<dbReference type="GO" id="GO:0005886">
    <property type="term" value="C:plasma membrane"/>
    <property type="evidence" value="ECO:0007669"/>
    <property type="project" value="UniProtKB-SubCell"/>
</dbReference>
<proteinExistence type="inferred from homology"/>